<keyword evidence="3" id="KW-1185">Reference proteome</keyword>
<dbReference type="PANTHER" id="PTHR10098:SF108">
    <property type="entry name" value="TETRATRICOPEPTIDE REPEAT PROTEIN 28"/>
    <property type="match status" value="1"/>
</dbReference>
<protein>
    <submittedName>
        <fullName evidence="2">Tetratricopeptide repeat protein</fullName>
    </submittedName>
</protein>
<dbReference type="EMBL" id="JACJTB010000001">
    <property type="protein sequence ID" value="MBD2592972.1"/>
    <property type="molecule type" value="Genomic_DNA"/>
</dbReference>
<dbReference type="Pfam" id="PF13181">
    <property type="entry name" value="TPR_8"/>
    <property type="match status" value="1"/>
</dbReference>
<evidence type="ECO:0000313" key="2">
    <source>
        <dbReference type="EMBL" id="MBD2592972.1"/>
    </source>
</evidence>
<dbReference type="SMART" id="SM00028">
    <property type="entry name" value="TPR"/>
    <property type="match status" value="6"/>
</dbReference>
<gene>
    <name evidence="2" type="ORF">H6G74_01345</name>
</gene>
<name>A0ABR8FNJ2_9NOSO</name>
<feature type="repeat" description="TPR" evidence="1">
    <location>
        <begin position="301"/>
        <end position="334"/>
    </location>
</feature>
<evidence type="ECO:0000313" key="3">
    <source>
        <dbReference type="Proteomes" id="UP000603457"/>
    </source>
</evidence>
<dbReference type="Pfam" id="PF13424">
    <property type="entry name" value="TPR_12"/>
    <property type="match status" value="2"/>
</dbReference>
<dbReference type="RefSeq" id="WP_190965940.1">
    <property type="nucleotide sequence ID" value="NZ_JACJTB010000001.1"/>
</dbReference>
<reference evidence="2 3" key="1">
    <citation type="journal article" date="2020" name="ISME J.">
        <title>Comparative genomics reveals insights into cyanobacterial evolution and habitat adaptation.</title>
        <authorList>
            <person name="Chen M.Y."/>
            <person name="Teng W.K."/>
            <person name="Zhao L."/>
            <person name="Hu C.X."/>
            <person name="Zhou Y.K."/>
            <person name="Han B.P."/>
            <person name="Song L.R."/>
            <person name="Shu W.S."/>
        </authorList>
    </citation>
    <scope>NUCLEOTIDE SEQUENCE [LARGE SCALE GENOMIC DNA]</scope>
    <source>
        <strain evidence="2 3">FACHB-130</strain>
    </source>
</reference>
<dbReference type="PANTHER" id="PTHR10098">
    <property type="entry name" value="RAPSYN-RELATED"/>
    <property type="match status" value="1"/>
</dbReference>
<evidence type="ECO:0000256" key="1">
    <source>
        <dbReference type="PROSITE-ProRule" id="PRU00339"/>
    </source>
</evidence>
<dbReference type="InterPro" id="IPR019734">
    <property type="entry name" value="TPR_rpt"/>
</dbReference>
<keyword evidence="1" id="KW-0802">TPR repeat</keyword>
<dbReference type="PROSITE" id="PS50293">
    <property type="entry name" value="TPR_REGION"/>
    <property type="match status" value="1"/>
</dbReference>
<dbReference type="Pfam" id="PF13174">
    <property type="entry name" value="TPR_6"/>
    <property type="match status" value="1"/>
</dbReference>
<feature type="repeat" description="TPR" evidence="1">
    <location>
        <begin position="341"/>
        <end position="374"/>
    </location>
</feature>
<dbReference type="Gene3D" id="1.25.40.10">
    <property type="entry name" value="Tetratricopeptide repeat domain"/>
    <property type="match status" value="2"/>
</dbReference>
<accession>A0ABR8FNJ2</accession>
<feature type="repeat" description="TPR" evidence="1">
    <location>
        <begin position="381"/>
        <end position="414"/>
    </location>
</feature>
<feature type="repeat" description="TPR" evidence="1">
    <location>
        <begin position="215"/>
        <end position="248"/>
    </location>
</feature>
<sequence length="506" mass="58784">MSSEDNINGVLECVEHAYSNLSPAAQTLLLCLAQFSKFIDTANIPNYVKQLQNFEPFNDYPLDNFSDAIQEAINWGLVAPINEESRLLTIQAVFSDFLQTKLVTLDEETRTALRQGFKNYYCSLADYYESLMNAKDAQEQQWGIFFCRQEYENLYNALQICLENQESISIYFCLKRYFDLIGEHQNNLKLAEIVCQQLENYPLAFIKGEFGYQIAFAIARLGRCQLAAKQYEQARKSYEKTLEIYDALESQDNKQKQLWQAVSDHQLGIVAQELREFEQARDYYQQALDIFIKYDDRYSCASSYHQLGIIAQELREFEQARDYYQQALEIKIEYGDRYGCASTYHHFGMIAQELREFGQAQDYYQQALAIFIEYGDRYSCARPYYQLGRAAQELGEFEQARHSYQQALDIYLEYGDRYSCASSYFQLGRLAEALGELESAKANYLQDLQITVEFHDQHGLEISLGNLASFYQVTQDESLFLAVSEILGVSLEELKQHFDELLKGTR</sequence>
<dbReference type="InterPro" id="IPR011990">
    <property type="entry name" value="TPR-like_helical_dom_sf"/>
</dbReference>
<proteinExistence type="predicted"/>
<comment type="caution">
    <text evidence="2">The sequence shown here is derived from an EMBL/GenBank/DDBJ whole genome shotgun (WGS) entry which is preliminary data.</text>
</comment>
<dbReference type="SUPFAM" id="SSF48452">
    <property type="entry name" value="TPR-like"/>
    <property type="match status" value="2"/>
</dbReference>
<dbReference type="PROSITE" id="PS50005">
    <property type="entry name" value="TPR"/>
    <property type="match status" value="4"/>
</dbReference>
<dbReference type="Proteomes" id="UP000603457">
    <property type="component" value="Unassembled WGS sequence"/>
</dbReference>
<organism evidence="2 3">
    <name type="scientific">Nostoc spongiaeforme FACHB-130</name>
    <dbReference type="NCBI Taxonomy" id="1357510"/>
    <lineage>
        <taxon>Bacteria</taxon>
        <taxon>Bacillati</taxon>
        <taxon>Cyanobacteriota</taxon>
        <taxon>Cyanophyceae</taxon>
        <taxon>Nostocales</taxon>
        <taxon>Nostocaceae</taxon>
        <taxon>Nostoc</taxon>
    </lineage>
</organism>